<evidence type="ECO:0000256" key="5">
    <source>
        <dbReference type="ARBA" id="ARBA00022692"/>
    </source>
</evidence>
<feature type="transmembrane region" description="Helical" evidence="11">
    <location>
        <begin position="30"/>
        <end position="50"/>
    </location>
</feature>
<evidence type="ECO:0000313" key="13">
    <source>
        <dbReference type="EMBL" id="MDG2992134.1"/>
    </source>
</evidence>
<evidence type="ECO:0000256" key="6">
    <source>
        <dbReference type="ARBA" id="ARBA00022801"/>
    </source>
</evidence>
<gene>
    <name evidence="13" type="ORF">L3556_14520</name>
</gene>
<sequence length="504" mass="54158">MITTGLIIAAAFTFLAWGFYRALPFGKLGVVAWLQTVVLMVPWLLLYGLIGLGVGINLAGILFILVTAIAIYIGLGRWLRSLAETTGATLPHQRSGRSHLSDIPVSSSDHSTLDPDLETESSTPEGTVSEGALLTMPSEDLNKVKGIFGIDTFFATEFIPYKRGVICRGNLRGEAAAVHRHLSERLQEVLPDQYRLFIVPNSDSKPVMIVLPQTTEPISTTLSQNVLAGILFLATCATCLETSSILQGFSFLSAPGDFQRALPIGIGILIILVCHDLGHRWMAARYKAQLSPPFFIPAWQLGAFGSIVRIESFLKTRQELFDIAIAGPAFSGILSLLALVIGFFAPTGPSTSFQVPSLFFQGSILVGSLARVFLGDQLQADFVMINPLVIIGWLGLIITAINLMPAGQLDGGRIVQSIYGVKVAGRCTWITLIVLGLVAIANPLALYWALIIIFLQRDLERPSLDEVSEPDDLRAALGLLALFLMAATLIPLAPGLAGQLGIGG</sequence>
<dbReference type="EMBL" id="JAKKUT010000008">
    <property type="protein sequence ID" value="MDG2992134.1"/>
    <property type="molecule type" value="Genomic_DNA"/>
</dbReference>
<feature type="transmembrane region" description="Helical" evidence="11">
    <location>
        <begin position="261"/>
        <end position="278"/>
    </location>
</feature>
<feature type="transmembrane region" description="Helical" evidence="11">
    <location>
        <begin position="429"/>
        <end position="455"/>
    </location>
</feature>
<dbReference type="InterPro" id="IPR008915">
    <property type="entry name" value="Peptidase_M50"/>
</dbReference>
<evidence type="ECO:0000256" key="1">
    <source>
        <dbReference type="ARBA" id="ARBA00001947"/>
    </source>
</evidence>
<keyword evidence="8 11" id="KW-1133">Transmembrane helix</keyword>
<comment type="similarity">
    <text evidence="3">Belongs to the peptidase M50B family.</text>
</comment>
<feature type="domain" description="Peptidase M50" evidence="12">
    <location>
        <begin position="266"/>
        <end position="420"/>
    </location>
</feature>
<dbReference type="PANTHER" id="PTHR31412:SF0">
    <property type="entry name" value="ZINC METALLOPROTEASE EGY1, CHLOROPLASTIC-RELATED"/>
    <property type="match status" value="1"/>
</dbReference>
<comment type="caution">
    <text evidence="13">The sequence shown here is derived from an EMBL/GenBank/DDBJ whole genome shotgun (WGS) entry which is preliminary data.</text>
</comment>
<dbReference type="Proteomes" id="UP001154265">
    <property type="component" value="Unassembled WGS sequence"/>
</dbReference>
<dbReference type="CDD" id="cd06160">
    <property type="entry name" value="S2P-M50_like_2"/>
    <property type="match status" value="1"/>
</dbReference>
<evidence type="ECO:0000259" key="12">
    <source>
        <dbReference type="Pfam" id="PF02163"/>
    </source>
</evidence>
<evidence type="ECO:0000256" key="10">
    <source>
        <dbReference type="SAM" id="MobiDB-lite"/>
    </source>
</evidence>
<keyword evidence="14" id="KW-1185">Reference proteome</keyword>
<feature type="transmembrane region" description="Helical" evidence="11">
    <location>
        <begin position="56"/>
        <end position="75"/>
    </location>
</feature>
<evidence type="ECO:0000313" key="14">
    <source>
        <dbReference type="Proteomes" id="UP001154265"/>
    </source>
</evidence>
<reference evidence="13" key="1">
    <citation type="journal article" date="2022" name="Genome Biol. Evol.">
        <title>A New Gene Family Diagnostic for Intracellular Biomineralization of Amorphous Ca Carbonates by Cyanobacteria.</title>
        <authorList>
            <person name="Benzerara K."/>
            <person name="Duprat E."/>
            <person name="Bitard-Feildel T."/>
            <person name="Caumes G."/>
            <person name="Cassier-Chauvat C."/>
            <person name="Chauvat F."/>
            <person name="Dezi M."/>
            <person name="Diop S.I."/>
            <person name="Gaschignard G."/>
            <person name="Gorgen S."/>
            <person name="Gugger M."/>
            <person name="Lopez-Garcia P."/>
            <person name="Millet M."/>
            <person name="Skouri-Panet F."/>
            <person name="Moreira D."/>
            <person name="Callebaut I."/>
        </authorList>
    </citation>
    <scope>NUCLEOTIDE SEQUENCE</scope>
    <source>
        <strain evidence="13">G9</strain>
    </source>
</reference>
<evidence type="ECO:0000256" key="2">
    <source>
        <dbReference type="ARBA" id="ARBA00004141"/>
    </source>
</evidence>
<dbReference type="InterPro" id="IPR044838">
    <property type="entry name" value="EGY1-like"/>
</dbReference>
<dbReference type="RefSeq" id="WP_277868059.1">
    <property type="nucleotide sequence ID" value="NZ_JAKKUT010000008.1"/>
</dbReference>
<name>A0ABT6F2R8_9SYNE</name>
<feature type="transmembrane region" description="Helical" evidence="11">
    <location>
        <begin position="226"/>
        <end position="249"/>
    </location>
</feature>
<feature type="region of interest" description="Disordered" evidence="10">
    <location>
        <begin position="90"/>
        <end position="129"/>
    </location>
</feature>
<reference evidence="13" key="2">
    <citation type="submission" date="2022-01" db="EMBL/GenBank/DDBJ databases">
        <authorList>
            <person name="Zivanovic Y."/>
            <person name="Moreira D."/>
            <person name="Lopez-Garcia P."/>
        </authorList>
    </citation>
    <scope>NUCLEOTIDE SEQUENCE</scope>
    <source>
        <strain evidence="13">G9</strain>
    </source>
</reference>
<feature type="transmembrane region" description="Helical" evidence="11">
    <location>
        <begin position="6"/>
        <end position="23"/>
    </location>
</feature>
<evidence type="ECO:0000256" key="7">
    <source>
        <dbReference type="ARBA" id="ARBA00022946"/>
    </source>
</evidence>
<dbReference type="PANTHER" id="PTHR31412">
    <property type="entry name" value="ZINC METALLOPROTEASE EGY1"/>
    <property type="match status" value="1"/>
</dbReference>
<protein>
    <submittedName>
        <fullName evidence="13">Site-2 protease family protein</fullName>
    </submittedName>
</protein>
<evidence type="ECO:0000256" key="8">
    <source>
        <dbReference type="ARBA" id="ARBA00022989"/>
    </source>
</evidence>
<evidence type="ECO:0000256" key="9">
    <source>
        <dbReference type="ARBA" id="ARBA00023136"/>
    </source>
</evidence>
<comment type="subcellular location">
    <subcellularLocation>
        <location evidence="2">Membrane</location>
        <topology evidence="2">Multi-pass membrane protein</topology>
    </subcellularLocation>
</comment>
<dbReference type="Pfam" id="PF02163">
    <property type="entry name" value="Peptidase_M50"/>
    <property type="match status" value="1"/>
</dbReference>
<organism evidence="13 14">
    <name type="scientific">Candidatus Synechococcus calcipolaris G9</name>
    <dbReference type="NCBI Taxonomy" id="1497997"/>
    <lineage>
        <taxon>Bacteria</taxon>
        <taxon>Bacillati</taxon>
        <taxon>Cyanobacteriota</taxon>
        <taxon>Cyanophyceae</taxon>
        <taxon>Synechococcales</taxon>
        <taxon>Synechococcaceae</taxon>
        <taxon>Synechococcus</taxon>
    </lineage>
</organism>
<evidence type="ECO:0000256" key="3">
    <source>
        <dbReference type="ARBA" id="ARBA00007931"/>
    </source>
</evidence>
<feature type="transmembrane region" description="Helical" evidence="11">
    <location>
        <begin position="476"/>
        <end position="497"/>
    </location>
</feature>
<proteinExistence type="inferred from homology"/>
<keyword evidence="5 11" id="KW-0812">Transmembrane</keyword>
<feature type="transmembrane region" description="Helical" evidence="11">
    <location>
        <begin position="320"/>
        <end position="345"/>
    </location>
</feature>
<comment type="cofactor">
    <cofactor evidence="1">
        <name>Zn(2+)</name>
        <dbReference type="ChEBI" id="CHEBI:29105"/>
    </cofactor>
</comment>
<dbReference type="GO" id="GO:0006508">
    <property type="term" value="P:proteolysis"/>
    <property type="evidence" value="ECO:0007669"/>
    <property type="project" value="UniProtKB-KW"/>
</dbReference>
<keyword evidence="7" id="KW-0809">Transit peptide</keyword>
<dbReference type="GO" id="GO:0008233">
    <property type="term" value="F:peptidase activity"/>
    <property type="evidence" value="ECO:0007669"/>
    <property type="project" value="UniProtKB-KW"/>
</dbReference>
<evidence type="ECO:0000256" key="11">
    <source>
        <dbReference type="SAM" id="Phobius"/>
    </source>
</evidence>
<keyword evidence="6" id="KW-0378">Hydrolase</keyword>
<feature type="transmembrane region" description="Helical" evidence="11">
    <location>
        <begin position="386"/>
        <end position="409"/>
    </location>
</feature>
<keyword evidence="4 13" id="KW-0645">Protease</keyword>
<evidence type="ECO:0000256" key="4">
    <source>
        <dbReference type="ARBA" id="ARBA00022670"/>
    </source>
</evidence>
<accession>A0ABT6F2R8</accession>
<feature type="transmembrane region" description="Helical" evidence="11">
    <location>
        <begin position="357"/>
        <end position="374"/>
    </location>
</feature>
<keyword evidence="9 11" id="KW-0472">Membrane</keyword>